<dbReference type="AlphaFoldDB" id="A0A4Y2VNG4"/>
<dbReference type="EMBL" id="BGPR01065573">
    <property type="protein sequence ID" value="GBO40360.1"/>
    <property type="molecule type" value="Genomic_DNA"/>
</dbReference>
<organism evidence="2 4">
    <name type="scientific">Araneus ventricosus</name>
    <name type="common">Orbweaver spider</name>
    <name type="synonym">Epeira ventricosa</name>
    <dbReference type="NCBI Taxonomy" id="182803"/>
    <lineage>
        <taxon>Eukaryota</taxon>
        <taxon>Metazoa</taxon>
        <taxon>Ecdysozoa</taxon>
        <taxon>Arthropoda</taxon>
        <taxon>Chelicerata</taxon>
        <taxon>Arachnida</taxon>
        <taxon>Araneae</taxon>
        <taxon>Araneomorphae</taxon>
        <taxon>Entelegynae</taxon>
        <taxon>Araneoidea</taxon>
        <taxon>Araneidae</taxon>
        <taxon>Araneus</taxon>
    </lineage>
</organism>
<dbReference type="Pfam" id="PF18701">
    <property type="entry name" value="DUF5641"/>
    <property type="match status" value="1"/>
</dbReference>
<feature type="domain" description="DUF5641" evidence="1">
    <location>
        <begin position="138"/>
        <end position="205"/>
    </location>
</feature>
<proteinExistence type="predicted"/>
<gene>
    <name evidence="3" type="ORF">AVEN_52210_1</name>
    <name evidence="2" type="ORF">AVEN_87714_1</name>
</gene>
<dbReference type="InterPro" id="IPR040676">
    <property type="entry name" value="DUF5641"/>
</dbReference>
<evidence type="ECO:0000313" key="3">
    <source>
        <dbReference type="EMBL" id="GBO40360.1"/>
    </source>
</evidence>
<comment type="caution">
    <text evidence="2">The sequence shown here is derived from an EMBL/GenBank/DDBJ whole genome shotgun (WGS) entry which is preliminary data.</text>
</comment>
<dbReference type="Proteomes" id="UP000499080">
    <property type="component" value="Unassembled WGS sequence"/>
</dbReference>
<dbReference type="EMBL" id="BGPR01049174">
    <property type="protein sequence ID" value="GBO26151.1"/>
    <property type="molecule type" value="Genomic_DNA"/>
</dbReference>
<reference evidence="2 4" key="1">
    <citation type="journal article" date="2019" name="Sci. Rep.">
        <title>Orb-weaving spider Araneus ventricosus genome elucidates the spidroin gene catalogue.</title>
        <authorList>
            <person name="Kono N."/>
            <person name="Nakamura H."/>
            <person name="Ohtoshi R."/>
            <person name="Moran D.A.P."/>
            <person name="Shinohara A."/>
            <person name="Yoshida Y."/>
            <person name="Fujiwara M."/>
            <person name="Mori M."/>
            <person name="Tomita M."/>
            <person name="Arakawa K."/>
        </authorList>
    </citation>
    <scope>NUCLEOTIDE SEQUENCE [LARGE SCALE GENOMIC DNA]</scope>
</reference>
<accession>A0A4Y2VNG4</accession>
<dbReference type="PANTHER" id="PTHR47331">
    <property type="entry name" value="PHD-TYPE DOMAIN-CONTAINING PROTEIN"/>
    <property type="match status" value="1"/>
</dbReference>
<protein>
    <recommendedName>
        <fullName evidence="1">DUF5641 domain-containing protein</fullName>
    </recommendedName>
</protein>
<name>A0A4Y2VNG4_ARAVE</name>
<sequence length="295" mass="33902">MAPILEEHIMSYLLWIGKNSCERQTLIEFCGNSIHPRLPGGEAFWERVVRVIKELLRRCRGDSILSFEELGTVLCECESVINSCPLTYVSENSDDLFPLTPSKFLIENRNFSTGDIDLEETQSSRKRIKFKATLLKDLRLRFRKEYLSLLIQKQGRNKNVREPQIAGVVLIGDDSKKRLNWPLAIIIEVLPGRDGKVRTVKVEVRSYHKALAANLSIRVESSLKPCISGRIRHELDSSNLDGHLYRLPPLLLYYIKAHGNELWWARIIGHPYRGYLLSDLRTTQKNPNASDRPLP</sequence>
<evidence type="ECO:0000259" key="1">
    <source>
        <dbReference type="Pfam" id="PF18701"/>
    </source>
</evidence>
<evidence type="ECO:0000313" key="2">
    <source>
        <dbReference type="EMBL" id="GBO26151.1"/>
    </source>
</evidence>
<keyword evidence="4" id="KW-1185">Reference proteome</keyword>
<evidence type="ECO:0000313" key="4">
    <source>
        <dbReference type="Proteomes" id="UP000499080"/>
    </source>
</evidence>
<dbReference type="OrthoDB" id="8019190at2759"/>